<dbReference type="InterPro" id="IPR011990">
    <property type="entry name" value="TPR-like_helical_dom_sf"/>
</dbReference>
<keyword evidence="1" id="KW-0677">Repeat</keyword>
<feature type="repeat" description="TPR" evidence="3">
    <location>
        <begin position="669"/>
        <end position="702"/>
    </location>
</feature>
<dbReference type="AlphaFoldDB" id="A0A660S8G0"/>
<evidence type="ECO:0000256" key="2">
    <source>
        <dbReference type="ARBA" id="ARBA00022803"/>
    </source>
</evidence>
<evidence type="ECO:0008006" key="6">
    <source>
        <dbReference type="Google" id="ProtNLM"/>
    </source>
</evidence>
<evidence type="ECO:0000256" key="1">
    <source>
        <dbReference type="ARBA" id="ARBA00022737"/>
    </source>
</evidence>
<evidence type="ECO:0000313" key="5">
    <source>
        <dbReference type="Proteomes" id="UP000282321"/>
    </source>
</evidence>
<dbReference type="Gene3D" id="1.25.40.10">
    <property type="entry name" value="Tetratricopeptide repeat domain"/>
    <property type="match status" value="6"/>
</dbReference>
<dbReference type="PANTHER" id="PTHR45586">
    <property type="entry name" value="TPR REPEAT-CONTAINING PROTEIN PA4667"/>
    <property type="match status" value="1"/>
</dbReference>
<organism evidence="4 5">
    <name type="scientific">candidate division TA06 bacterium</name>
    <dbReference type="NCBI Taxonomy" id="2250710"/>
    <lineage>
        <taxon>Bacteria</taxon>
        <taxon>Bacteria division TA06</taxon>
    </lineage>
</organism>
<comment type="caution">
    <text evidence="4">The sequence shown here is derived from an EMBL/GenBank/DDBJ whole genome shotgun (WGS) entry which is preliminary data.</text>
</comment>
<sequence>MFNLFGTTDPKKILANFEKLKTEGKTDKAVSLLKNTLNKIKNNLELTLTACSYFAEIRRYRDSAMYYKKALTTFTGDKDKIIDSLEDSFYRFNTPLELGHILYEYYIKGFNFEDAFAILNALQKDDLNVLSARLQEKYNNIYSYSEAKQMGKSDLYVHYQLILFFNFIEKYDDASFVVKQMLDFAPDEIKRVIELYEKLVRERFNEPHILLYLGEFHILNNDITKASKILLKSISLSPNLKNTALKFLLTQEEKNPSPAFELLMIDTYILLRDVDNALKRLQNIPKANKDILIARYKKILEIDPKNAEANLALGDLYAENEGNIIPKEYEKVMESDPSKVSEIIDRFSEMKDIYKHPNNIYLLTKAYMLAERYDDAVETIKTGYFNSAITLQEAEDYAVELGKNIKNSIELDILRAKIYTDKGEYNKAILILEDLLKISPQVIIDNKDQFEGRIDPNAEFEKILSYAYAFVGDLTKSTIIIENLIRAEEKSPENILLDLDNSLREGIINPDLCLEIYKKLENYFSDNKFPYLFAISEAYGLKGETVKMLDTLTQAIEISPEHKGDILDSLIESIYNGNKSEKVLNYALKLSMEMDKADYVKAIMYEYNKIEIENKEETYMLIKNIVDKYPDNLEYKKIYVGLLAKSGMYKQVIDETKLILMTITGKESGYFFFKAGEAFLKRNNVDVATQALVKALKYDPDLAKDEIPLLEEIKKLLPNNYMVLYALAAAYSFSENFEKASETYFEILNRFPDKIDLIQNDIFNLIKKFQNSSFLHYTLALIYIRKNNIQEAVSEFETSFELNDSLGNNILEQYENLESADNANVFISKGNILSKLGFNSEAAESLLKAFELDNNKSLPILNKLLEMKENNPDNIGILYSLSSIYLKTGQVANAIKLLEEIVDTEPTRAKSVINQVKKILDENPDNNEIKYALLTIYLKTEDYKDAVPLLDDIISNTSKFNEKLAVLLEGVNDIQISSYYIKVLYNLRRYKKLYKYLKSLSEQTVRLDNSLMLEYFKKIEKEIDFTSEDYLWLGELAYLTEDYDTADYYFSLLIDKDTPNDIKLTCYIYKNLISLKTKNISLLNEIKAKGYPIENVYSEIENIKHRLYQEHIREIEQRLNYNNENSSENYYQLAYYYYLIGEVNKAKNFLFYETKDAISEIKRLMLLAKLKERDKPMESIEIYEIILNKFINEIKGIDLIKELYYRYINLSKRVGYDPKHLMHTFSDSIAIEGFSLTQYSGVKTINIHL</sequence>
<accession>A0A660S8G0</accession>
<dbReference type="SUPFAM" id="SSF48452">
    <property type="entry name" value="TPR-like"/>
    <property type="match status" value="4"/>
</dbReference>
<dbReference type="SMART" id="SM00028">
    <property type="entry name" value="TPR"/>
    <property type="match status" value="8"/>
</dbReference>
<dbReference type="Pfam" id="PF13181">
    <property type="entry name" value="TPR_8"/>
    <property type="match status" value="3"/>
</dbReference>
<dbReference type="Proteomes" id="UP000282321">
    <property type="component" value="Unassembled WGS sequence"/>
</dbReference>
<keyword evidence="2 3" id="KW-0802">TPR repeat</keyword>
<proteinExistence type="predicted"/>
<dbReference type="InterPro" id="IPR051012">
    <property type="entry name" value="CellSynth/LPSAsmb/PSIAsmb"/>
</dbReference>
<dbReference type="InterPro" id="IPR019734">
    <property type="entry name" value="TPR_rpt"/>
</dbReference>
<reference evidence="4 5" key="1">
    <citation type="submission" date="2018-06" db="EMBL/GenBank/DDBJ databases">
        <title>Extensive metabolic versatility and redundancy in microbially diverse, dynamic hydrothermal sediments.</title>
        <authorList>
            <person name="Dombrowski N."/>
            <person name="Teske A."/>
            <person name="Baker B.J."/>
        </authorList>
    </citation>
    <scope>NUCLEOTIDE SEQUENCE [LARGE SCALE GENOMIC DNA]</scope>
    <source>
        <strain evidence="4">B35_G9</strain>
    </source>
</reference>
<protein>
    <recommendedName>
        <fullName evidence="6">Tetratricopeptide repeat protein</fullName>
    </recommendedName>
</protein>
<name>A0A660S8G0_UNCT6</name>
<feature type="repeat" description="TPR" evidence="3">
    <location>
        <begin position="875"/>
        <end position="908"/>
    </location>
</feature>
<evidence type="ECO:0000313" key="4">
    <source>
        <dbReference type="EMBL" id="RKX65392.1"/>
    </source>
</evidence>
<gene>
    <name evidence="4" type="ORF">DRP44_06465</name>
</gene>
<dbReference type="PROSITE" id="PS50005">
    <property type="entry name" value="TPR"/>
    <property type="match status" value="3"/>
</dbReference>
<feature type="repeat" description="TPR" evidence="3">
    <location>
        <begin position="773"/>
        <end position="806"/>
    </location>
</feature>
<dbReference type="PANTHER" id="PTHR45586:SF1">
    <property type="entry name" value="LIPOPOLYSACCHARIDE ASSEMBLY PROTEIN B"/>
    <property type="match status" value="1"/>
</dbReference>
<dbReference type="EMBL" id="QNBC01000093">
    <property type="protein sequence ID" value="RKX65392.1"/>
    <property type="molecule type" value="Genomic_DNA"/>
</dbReference>
<evidence type="ECO:0000256" key="3">
    <source>
        <dbReference type="PROSITE-ProRule" id="PRU00339"/>
    </source>
</evidence>